<keyword evidence="2" id="KW-1185">Reference proteome</keyword>
<dbReference type="EMBL" id="JAWIIJ010000013">
    <property type="protein sequence ID" value="MDV2080356.1"/>
    <property type="molecule type" value="Genomic_DNA"/>
</dbReference>
<evidence type="ECO:0000313" key="2">
    <source>
        <dbReference type="Proteomes" id="UP001269819"/>
    </source>
</evidence>
<evidence type="ECO:0008006" key="3">
    <source>
        <dbReference type="Google" id="ProtNLM"/>
    </source>
</evidence>
<accession>A0ABU3W1R7</accession>
<reference evidence="1 2" key="1">
    <citation type="submission" date="2023-10" db="EMBL/GenBank/DDBJ databases">
        <title>Characteristics and mechanism of a salt-tolerant marine origin heterotrophic nitrifying- aerobic denitrifying bacteria Marinobacter xestospongiae HN1.</title>
        <authorList>
            <person name="Qi R."/>
        </authorList>
    </citation>
    <scope>NUCLEOTIDE SEQUENCE [LARGE SCALE GENOMIC DNA]</scope>
    <source>
        <strain evidence="1 2">HN1</strain>
    </source>
</reference>
<protein>
    <recommendedName>
        <fullName evidence="3">Papain-like cysteine peptidase</fullName>
    </recommendedName>
</protein>
<organism evidence="1 2">
    <name type="scientific">Marinobacter xestospongiae</name>
    <dbReference type="NCBI Taxonomy" id="994319"/>
    <lineage>
        <taxon>Bacteria</taxon>
        <taxon>Pseudomonadati</taxon>
        <taxon>Pseudomonadota</taxon>
        <taxon>Gammaproteobacteria</taxon>
        <taxon>Pseudomonadales</taxon>
        <taxon>Marinobacteraceae</taxon>
        <taxon>Marinobacter</taxon>
    </lineage>
</organism>
<name>A0ABU3W1R7_9GAMM</name>
<proteinExistence type="predicted"/>
<gene>
    <name evidence="1" type="ORF">RYS15_16835</name>
</gene>
<comment type="caution">
    <text evidence="1">The sequence shown here is derived from an EMBL/GenBank/DDBJ whole genome shotgun (WGS) entry which is preliminary data.</text>
</comment>
<sequence length="332" mass="38630">MKFSESTNRKLLFRESNKKVSYSKKTLKEMPQLKIQCGKYGGLPFNYLMTDVVSGCLSVTRMCYGNCSAFEYWTDSGYDFGRRRVNILDLELFDESVRQLPADQKWLRQGWASDCSLSNESWELVALLAERLNQFGISLLIITKIWCYPSITVLKRLAKSKAEIRVSVSAFDSDKEIKKRLRLLEEYRDLCGISVMYIMSCIYDDNALNKNQDYLVHWTTNNDFIGAEHPLRLSFDNYALSVVSKNGFWHEKFPDQYWFGRILHNVPNFALPPPTCLTPSYSLNSRFFSELEHSSLKTYGNLPTFEDLKNNVKNHLIYSHATYNISKTQYDE</sequence>
<dbReference type="Proteomes" id="UP001269819">
    <property type="component" value="Unassembled WGS sequence"/>
</dbReference>
<dbReference type="RefSeq" id="WP_316974772.1">
    <property type="nucleotide sequence ID" value="NZ_JAWIIJ010000013.1"/>
</dbReference>
<evidence type="ECO:0000313" key="1">
    <source>
        <dbReference type="EMBL" id="MDV2080356.1"/>
    </source>
</evidence>